<dbReference type="RefSeq" id="WP_289163650.1">
    <property type="nucleotide sequence ID" value="NZ_JASZZN010000007.1"/>
</dbReference>
<feature type="compositionally biased region" description="Basic and acidic residues" evidence="1">
    <location>
        <begin position="382"/>
        <end position="397"/>
    </location>
</feature>
<evidence type="ECO:0008006" key="4">
    <source>
        <dbReference type="Google" id="ProtNLM"/>
    </source>
</evidence>
<proteinExistence type="predicted"/>
<evidence type="ECO:0000313" key="2">
    <source>
        <dbReference type="EMBL" id="MDM4016049.1"/>
    </source>
</evidence>
<feature type="region of interest" description="Disordered" evidence="1">
    <location>
        <begin position="306"/>
        <end position="541"/>
    </location>
</feature>
<evidence type="ECO:0000313" key="3">
    <source>
        <dbReference type="Proteomes" id="UP001239462"/>
    </source>
</evidence>
<feature type="compositionally biased region" description="Polar residues" evidence="1">
    <location>
        <begin position="316"/>
        <end position="335"/>
    </location>
</feature>
<feature type="compositionally biased region" description="Low complexity" evidence="1">
    <location>
        <begin position="502"/>
        <end position="516"/>
    </location>
</feature>
<comment type="caution">
    <text evidence="2">The sequence shown here is derived from an EMBL/GenBank/DDBJ whole genome shotgun (WGS) entry which is preliminary data.</text>
</comment>
<organism evidence="2 3">
    <name type="scientific">Roseiconus lacunae</name>
    <dbReference type="NCBI Taxonomy" id="2605694"/>
    <lineage>
        <taxon>Bacteria</taxon>
        <taxon>Pseudomonadati</taxon>
        <taxon>Planctomycetota</taxon>
        <taxon>Planctomycetia</taxon>
        <taxon>Pirellulales</taxon>
        <taxon>Pirellulaceae</taxon>
        <taxon>Roseiconus</taxon>
    </lineage>
</organism>
<reference evidence="2 3" key="1">
    <citation type="submission" date="2023-06" db="EMBL/GenBank/DDBJ databases">
        <title>Roseiconus lacunae JC819 isolated from Gulf of Mannar region, Tamil Nadu.</title>
        <authorList>
            <person name="Pk S."/>
            <person name="Ch S."/>
            <person name="Ch V.R."/>
        </authorList>
    </citation>
    <scope>NUCLEOTIDE SEQUENCE [LARGE SCALE GENOMIC DNA]</scope>
    <source>
        <strain evidence="2 3">JC819</strain>
    </source>
</reference>
<evidence type="ECO:0000256" key="1">
    <source>
        <dbReference type="SAM" id="MobiDB-lite"/>
    </source>
</evidence>
<feature type="compositionally biased region" description="Basic and acidic residues" evidence="1">
    <location>
        <begin position="523"/>
        <end position="541"/>
    </location>
</feature>
<dbReference type="EMBL" id="JASZZN010000007">
    <property type="protein sequence ID" value="MDM4016049.1"/>
    <property type="molecule type" value="Genomic_DNA"/>
</dbReference>
<sequence length="851" mass="93996">MNPLELFRRNQKVMMTGLILLAMFAFVVLPAVSQYMRSSGPGMTDPVLAEFEGVSLNASRVSAFTRNHYSTVQYLRKLAQLTISRGGTPEIFTVDPQTQQIQSVGIQQTPSDELSIRTLQFATLAQQKGLELDDTSIRSWLDRFTNGLITERQRYSLLRSETNNQMGEYQLLDMLRKQLLAQLYFQAANASVSIGGMPLLSPLDHWTNFLKLNQQATINAYGVLVNDFVPKTNANPSESSVVALYEAGKDRFPNNQSPEPGFRRRESASFEYLLADLQSFRDAAAEKLTEEEIRAEYDRRKAGGAFVLPDDVITEPSVTEPATTEPSEGQPTGDQPESDTPAAEPEMKSGDASEKTSDETPAPEEKPAGAEKTAEMEGDDTANEKVAEEKVAEEAAQKRAMQVGSFANEIEAASKLDEQPANETADGEGKAEADSEETSAEETEDNASEKPATGEESAEEEAPSDKQPAEGEAVDEEDQASRVGERAVQLVAMQADASTEGEQAPAEADQATAAEPETTDEPAAEKADAPATEESRYQPFEDVRDQIVESMVEEPARQARDEALAKARVVMKKYFSQRALTDGDESAEPPPRPNLEALAKDLGLTHRQIGPHTIVSLENEPINDSVDESTALTRQAIPFAVMMFGLGEQVIKQPKFRPIDTVDLGAERHYLTWKTDETEAYTPELDDIRDEVVQAIRIKEARVLAEQEAKAIAKQISEGAKLEDLVPEDRQDNFYQEVGPFSWYNMVGFGQFSIGNVPELDSVGPDFMKAVFTAEDDEAVVSANQPERVYYVVQRQSLLPTSKDLQAIFKQPGQRTMAMFMPSEEATEIQQGFYDTIDEETGFIRYQPEGF</sequence>
<name>A0ABT7PHR9_9BACT</name>
<dbReference type="Proteomes" id="UP001239462">
    <property type="component" value="Unassembled WGS sequence"/>
</dbReference>
<accession>A0ABT7PHR9</accession>
<protein>
    <recommendedName>
        <fullName evidence="4">PpiC domain-containing protein</fullName>
    </recommendedName>
</protein>
<gene>
    <name evidence="2" type="ORF">QTN89_11445</name>
</gene>
<feature type="compositionally biased region" description="Acidic residues" evidence="1">
    <location>
        <begin position="434"/>
        <end position="446"/>
    </location>
</feature>
<keyword evidence="3" id="KW-1185">Reference proteome</keyword>
<feature type="compositionally biased region" description="Basic and acidic residues" evidence="1">
    <location>
        <begin position="345"/>
        <end position="375"/>
    </location>
</feature>